<dbReference type="Gene3D" id="3.40.1010.10">
    <property type="entry name" value="Cobalt-precorrin-4 Transmethylase, Domain 1"/>
    <property type="match status" value="1"/>
</dbReference>
<dbReference type="GO" id="GO:0046081">
    <property type="term" value="P:dUTP catabolic process"/>
    <property type="evidence" value="ECO:0007669"/>
    <property type="project" value="TreeGrafter"/>
</dbReference>
<dbReference type="OrthoDB" id="9808939at2"/>
<dbReference type="InterPro" id="IPR011551">
    <property type="entry name" value="NTP_PyrPHydrolase_MazG"/>
</dbReference>
<dbReference type="KEGG" id="bko:CKF48_10515"/>
<name>A0A248THL3_9BACI</name>
<dbReference type="Proteomes" id="UP000215137">
    <property type="component" value="Chromosome"/>
</dbReference>
<dbReference type="FunFam" id="3.40.1010.10:FF:000008">
    <property type="entry name" value="Similar to nucleoside triphosphate pyrophosphohydrolase, MazG"/>
    <property type="match status" value="1"/>
</dbReference>
<dbReference type="PIRSF" id="PIRSF002845">
    <property type="entry name" value="Ttrprl_mtas_MazG"/>
    <property type="match status" value="1"/>
</dbReference>
<keyword evidence="4" id="KW-1185">Reference proteome</keyword>
<dbReference type="SUPFAM" id="SSF53790">
    <property type="entry name" value="Tetrapyrrole methylase"/>
    <property type="match status" value="1"/>
</dbReference>
<dbReference type="GO" id="GO:0008168">
    <property type="term" value="F:methyltransferase activity"/>
    <property type="evidence" value="ECO:0007669"/>
    <property type="project" value="InterPro"/>
</dbReference>
<dbReference type="CDD" id="cd11528">
    <property type="entry name" value="NTP-PPase_MazG_Nterm"/>
    <property type="match status" value="1"/>
</dbReference>
<protein>
    <submittedName>
        <fullName evidence="3">Nucleoside triphosphate pyrophosphohydrolase</fullName>
    </submittedName>
</protein>
<dbReference type="InterPro" id="IPR035013">
    <property type="entry name" value="YabN_N"/>
</dbReference>
<dbReference type="CDD" id="cd11529">
    <property type="entry name" value="NTP-PPase_MazG_Cterm"/>
    <property type="match status" value="1"/>
</dbReference>
<proteinExistence type="predicted"/>
<feature type="domain" description="Tetrapyrrole methylase" evidence="1">
    <location>
        <begin position="2"/>
        <end position="205"/>
    </location>
</feature>
<dbReference type="GO" id="GO:0006203">
    <property type="term" value="P:dGTP catabolic process"/>
    <property type="evidence" value="ECO:0007669"/>
    <property type="project" value="TreeGrafter"/>
</dbReference>
<dbReference type="SUPFAM" id="SSF101386">
    <property type="entry name" value="all-alpha NTP pyrophosphatases"/>
    <property type="match status" value="2"/>
</dbReference>
<organism evidence="3 4">
    <name type="scientific">Cytobacillus kochii</name>
    <dbReference type="NCBI Taxonomy" id="859143"/>
    <lineage>
        <taxon>Bacteria</taxon>
        <taxon>Bacillati</taxon>
        <taxon>Bacillota</taxon>
        <taxon>Bacilli</taxon>
        <taxon>Bacillales</taxon>
        <taxon>Bacillaceae</taxon>
        <taxon>Cytobacillus</taxon>
    </lineage>
</organism>
<evidence type="ECO:0000259" key="2">
    <source>
        <dbReference type="Pfam" id="PF03819"/>
    </source>
</evidence>
<gene>
    <name evidence="3" type="ORF">CKF48_10515</name>
</gene>
<dbReference type="InterPro" id="IPR048011">
    <property type="entry name" value="NTP-PPase_MazG-like_C"/>
</dbReference>
<dbReference type="GO" id="GO:0006950">
    <property type="term" value="P:response to stress"/>
    <property type="evidence" value="ECO:0007669"/>
    <property type="project" value="UniProtKB-ARBA"/>
</dbReference>
<dbReference type="InterPro" id="IPR004518">
    <property type="entry name" value="MazG-like_dom"/>
</dbReference>
<dbReference type="Pfam" id="PF00590">
    <property type="entry name" value="TP_methylase"/>
    <property type="match status" value="1"/>
</dbReference>
<evidence type="ECO:0000313" key="4">
    <source>
        <dbReference type="Proteomes" id="UP000215137"/>
    </source>
</evidence>
<dbReference type="PANTHER" id="PTHR30522:SF0">
    <property type="entry name" value="NUCLEOSIDE TRIPHOSPHATE PYROPHOSPHOHYDROLASE"/>
    <property type="match status" value="1"/>
</dbReference>
<dbReference type="InterPro" id="IPR035996">
    <property type="entry name" value="4pyrrol_Methylase_sf"/>
</dbReference>
<dbReference type="GO" id="GO:0046061">
    <property type="term" value="P:dATP catabolic process"/>
    <property type="evidence" value="ECO:0007669"/>
    <property type="project" value="TreeGrafter"/>
</dbReference>
<sequence>MKVTVIGLGAGDLNQLPLGVYKLLTSVNKVYLRTKEHPVVSALTAEGVLFESFDKIYESHDQFAEVYEEISTLLLEKGKVENIVYAVPGHPLVAEKTVQLLIERADEYEVNLEFKGGQSFLDSMFQALRVDPVEGFTLLDGTDLKGSELVLTQHMIIGQVYDAFIASEVKLTLMDYLPDDYLVKIVTAAGSSEEVIKEVPLYELDHDLALTNLTSVYVPPVTNEAILYPTFPKLKEIIATLRGPNGCPWDKKQTHQSLKKYLIEEAYELIEAIEEDDIDHIIEELGDVLLQVMLHAQIGDDEGYFSIHDVIAGLSKKMVFRHPHVFGERAAEDVDEALRNWNEMKKQEKGEKTSSILDGVPKSYPAMLRAEELQKRAAKVGFDWENIQPMWDKVFEEIKEFQLEAENNNDNRIIEFGDILFAFINIARYYQINPEEALHRTNTKFTNRFSYIEKKLDKNLKEASLEEMDRFWEEAKKKGY</sequence>
<dbReference type="Pfam" id="PF03819">
    <property type="entry name" value="MazG"/>
    <property type="match status" value="1"/>
</dbReference>
<keyword evidence="3" id="KW-0378">Hydrolase</keyword>
<evidence type="ECO:0000313" key="3">
    <source>
        <dbReference type="EMBL" id="ASV67707.1"/>
    </source>
</evidence>
<dbReference type="InterPro" id="IPR024180">
    <property type="entry name" value="Tetrapyrrole_Mease/MazG_pred"/>
</dbReference>
<dbReference type="Gene3D" id="1.10.287.1080">
    <property type="entry name" value="MazG-like"/>
    <property type="match status" value="2"/>
</dbReference>
<evidence type="ECO:0000259" key="1">
    <source>
        <dbReference type="Pfam" id="PF00590"/>
    </source>
</evidence>
<dbReference type="FunFam" id="1.10.287.1080:FF:000003">
    <property type="entry name" value="Nucleoside triphosphate pyrophosphohydrolase"/>
    <property type="match status" value="1"/>
</dbReference>
<dbReference type="PANTHER" id="PTHR30522">
    <property type="entry name" value="NUCLEOSIDE TRIPHOSPHATE PYROPHOSPHOHYDROLASE"/>
    <property type="match status" value="1"/>
</dbReference>
<dbReference type="EMBL" id="CP022983">
    <property type="protein sequence ID" value="ASV67707.1"/>
    <property type="molecule type" value="Genomic_DNA"/>
</dbReference>
<dbReference type="InterPro" id="IPR014777">
    <property type="entry name" value="4pyrrole_Mease_sub1"/>
</dbReference>
<feature type="domain" description="NTP pyrophosphohydrolase MazG-like" evidence="2">
    <location>
        <begin position="253"/>
        <end position="326"/>
    </location>
</feature>
<dbReference type="AlphaFoldDB" id="A0A248THL3"/>
<accession>A0A248THL3</accession>
<dbReference type="GO" id="GO:0046052">
    <property type="term" value="P:UTP catabolic process"/>
    <property type="evidence" value="ECO:0007669"/>
    <property type="project" value="TreeGrafter"/>
</dbReference>
<dbReference type="GO" id="GO:0046076">
    <property type="term" value="P:dTTP catabolic process"/>
    <property type="evidence" value="ECO:0007669"/>
    <property type="project" value="TreeGrafter"/>
</dbReference>
<dbReference type="FunFam" id="1.10.287.1080:FF:000001">
    <property type="entry name" value="Nucleoside triphosphate pyrophosphohydrolase"/>
    <property type="match status" value="1"/>
</dbReference>
<dbReference type="NCBIfam" id="NF007113">
    <property type="entry name" value="PRK09562.1"/>
    <property type="match status" value="1"/>
</dbReference>
<dbReference type="InterPro" id="IPR000878">
    <property type="entry name" value="4pyrrol_Mease"/>
</dbReference>
<dbReference type="RefSeq" id="WP_095371277.1">
    <property type="nucleotide sequence ID" value="NZ_CP022983.1"/>
</dbReference>
<reference evidence="3 4" key="1">
    <citation type="submission" date="2017-08" db="EMBL/GenBank/DDBJ databases">
        <title>Complete Genome Sequence of Bacillus kochii Oregon-R-modENCODE STRAIN BDGP4, isolated from Drosophila melanogaster gut.</title>
        <authorList>
            <person name="Wan K.H."/>
            <person name="Yu C."/>
            <person name="Park S."/>
            <person name="Hammonds A.S."/>
            <person name="Booth B.W."/>
            <person name="Celniker S.E."/>
        </authorList>
    </citation>
    <scope>NUCLEOTIDE SEQUENCE [LARGE SCALE GENOMIC DNA]</scope>
    <source>
        <strain evidence="3 4">BDGP4</strain>
    </source>
</reference>
<dbReference type="NCBIfam" id="TIGR00444">
    <property type="entry name" value="mazG"/>
    <property type="match status" value="1"/>
</dbReference>
<dbReference type="InterPro" id="IPR048015">
    <property type="entry name" value="NTP-PPase_MazG-like_N"/>
</dbReference>
<dbReference type="GO" id="GO:0046047">
    <property type="term" value="P:TTP catabolic process"/>
    <property type="evidence" value="ECO:0007669"/>
    <property type="project" value="TreeGrafter"/>
</dbReference>
<dbReference type="CDD" id="cd11723">
    <property type="entry name" value="YabN_N_like"/>
    <property type="match status" value="1"/>
</dbReference>
<dbReference type="GO" id="GO:0047429">
    <property type="term" value="F:nucleoside triphosphate diphosphatase activity"/>
    <property type="evidence" value="ECO:0007669"/>
    <property type="project" value="InterPro"/>
</dbReference>